<dbReference type="AlphaFoldDB" id="A0A0E0R5Q6"/>
<evidence type="ECO:0000313" key="2">
    <source>
        <dbReference type="EnsemblPlants" id="ORUFI11G06690.1"/>
    </source>
</evidence>
<reference evidence="3" key="1">
    <citation type="submission" date="2013-06" db="EMBL/GenBank/DDBJ databases">
        <authorList>
            <person name="Zhao Q."/>
        </authorList>
    </citation>
    <scope>NUCLEOTIDE SEQUENCE</scope>
    <source>
        <strain evidence="3">cv. W1943</strain>
    </source>
</reference>
<organism evidence="2 3">
    <name type="scientific">Oryza rufipogon</name>
    <name type="common">Brownbeard rice</name>
    <name type="synonym">Asian wild rice</name>
    <dbReference type="NCBI Taxonomy" id="4529"/>
    <lineage>
        <taxon>Eukaryota</taxon>
        <taxon>Viridiplantae</taxon>
        <taxon>Streptophyta</taxon>
        <taxon>Embryophyta</taxon>
        <taxon>Tracheophyta</taxon>
        <taxon>Spermatophyta</taxon>
        <taxon>Magnoliopsida</taxon>
        <taxon>Liliopsida</taxon>
        <taxon>Poales</taxon>
        <taxon>Poaceae</taxon>
        <taxon>BOP clade</taxon>
        <taxon>Oryzoideae</taxon>
        <taxon>Oryzeae</taxon>
        <taxon>Oryzinae</taxon>
        <taxon>Oryza</taxon>
    </lineage>
</organism>
<feature type="compositionally biased region" description="Polar residues" evidence="1">
    <location>
        <begin position="8"/>
        <end position="18"/>
    </location>
</feature>
<sequence length="100" mass="10771">MLEDPPAISSSGLSQTALLRTPSMEEDEEEDGELLVEDMEMAGEDELLFLNDGAEDMMVNFVSSPGSVRVENEESELATRSAKHTRTSFSSSMALAPADG</sequence>
<accession>A0A0E0R5Q6</accession>
<dbReference type="Proteomes" id="UP000008022">
    <property type="component" value="Unassembled WGS sequence"/>
</dbReference>
<evidence type="ECO:0000256" key="1">
    <source>
        <dbReference type="SAM" id="MobiDB-lite"/>
    </source>
</evidence>
<reference evidence="2" key="2">
    <citation type="submission" date="2015-06" db="UniProtKB">
        <authorList>
            <consortium name="EnsemblPlants"/>
        </authorList>
    </citation>
    <scope>IDENTIFICATION</scope>
</reference>
<keyword evidence="3" id="KW-1185">Reference proteome</keyword>
<feature type="region of interest" description="Disordered" evidence="1">
    <location>
        <begin position="1"/>
        <end position="32"/>
    </location>
</feature>
<protein>
    <submittedName>
        <fullName evidence="2">Uncharacterized protein</fullName>
    </submittedName>
</protein>
<dbReference type="EnsemblPlants" id="ORUFI11G06690.1">
    <property type="protein sequence ID" value="ORUFI11G06690.1"/>
    <property type="gene ID" value="ORUFI11G06690"/>
</dbReference>
<dbReference type="Gramene" id="ORUFI11G06690.1">
    <property type="protein sequence ID" value="ORUFI11G06690.1"/>
    <property type="gene ID" value="ORUFI11G06690"/>
</dbReference>
<proteinExistence type="predicted"/>
<name>A0A0E0R5Q6_ORYRU</name>
<dbReference type="HOGENOM" id="CLU_181078_0_0_1"/>
<feature type="region of interest" description="Disordered" evidence="1">
    <location>
        <begin position="70"/>
        <end position="100"/>
    </location>
</feature>
<evidence type="ECO:0000313" key="3">
    <source>
        <dbReference type="Proteomes" id="UP000008022"/>
    </source>
</evidence>